<reference evidence="2" key="1">
    <citation type="submission" date="2016-10" db="EMBL/GenBank/DDBJ databases">
        <authorList>
            <person name="Varghese N."/>
            <person name="Submissions S."/>
        </authorList>
    </citation>
    <scope>NUCLEOTIDE SEQUENCE [LARGE SCALE GENOMIC DNA]</scope>
    <source>
        <strain evidence="2">N6PO6</strain>
    </source>
</reference>
<evidence type="ECO:0000313" key="2">
    <source>
        <dbReference type="Proteomes" id="UP000242222"/>
    </source>
</evidence>
<dbReference type="STRING" id="1367852.SAMN05216516_105168"/>
<evidence type="ECO:0000313" key="1">
    <source>
        <dbReference type="EMBL" id="SFN32311.1"/>
    </source>
</evidence>
<name>A0A1I4Y2E6_9GAMM</name>
<dbReference type="AlphaFoldDB" id="A0A1I4Y2E6"/>
<gene>
    <name evidence="1" type="ORF">SAMN05216516_105168</name>
</gene>
<dbReference type="Proteomes" id="UP000242222">
    <property type="component" value="Unassembled WGS sequence"/>
</dbReference>
<dbReference type="EMBL" id="FOVC01000005">
    <property type="protein sequence ID" value="SFN32311.1"/>
    <property type="molecule type" value="Genomic_DNA"/>
</dbReference>
<accession>A0A1I4Y2E6</accession>
<sequence>MQKMAENNGGYKAGYPQPNGYMRRAGLINVGGAAGGVFDLADAMR</sequence>
<keyword evidence="2" id="KW-1185">Reference proteome</keyword>
<organism evidence="1 2">
    <name type="scientific">Izhakiella capsodis</name>
    <dbReference type="NCBI Taxonomy" id="1367852"/>
    <lineage>
        <taxon>Bacteria</taxon>
        <taxon>Pseudomonadati</taxon>
        <taxon>Pseudomonadota</taxon>
        <taxon>Gammaproteobacteria</taxon>
        <taxon>Enterobacterales</taxon>
        <taxon>Erwiniaceae</taxon>
        <taxon>Izhakiella</taxon>
    </lineage>
</organism>
<proteinExistence type="predicted"/>
<protein>
    <submittedName>
        <fullName evidence="1">Uncharacterized protein</fullName>
    </submittedName>
</protein>